<reference evidence="2 3" key="1">
    <citation type="journal article" date="2022" name="Nat. Genet.">
        <title>Improved pea reference genome and pan-genome highlight genomic features and evolutionary characteristics.</title>
        <authorList>
            <person name="Yang T."/>
            <person name="Liu R."/>
            <person name="Luo Y."/>
            <person name="Hu S."/>
            <person name="Wang D."/>
            <person name="Wang C."/>
            <person name="Pandey M.K."/>
            <person name="Ge S."/>
            <person name="Xu Q."/>
            <person name="Li N."/>
            <person name="Li G."/>
            <person name="Huang Y."/>
            <person name="Saxena R.K."/>
            <person name="Ji Y."/>
            <person name="Li M."/>
            <person name="Yan X."/>
            <person name="He Y."/>
            <person name="Liu Y."/>
            <person name="Wang X."/>
            <person name="Xiang C."/>
            <person name="Varshney R.K."/>
            <person name="Ding H."/>
            <person name="Gao S."/>
            <person name="Zong X."/>
        </authorList>
    </citation>
    <scope>NUCLEOTIDE SEQUENCE [LARGE SCALE GENOMIC DNA]</scope>
    <source>
        <strain evidence="2 3">cv. Zhongwan 6</strain>
    </source>
</reference>
<keyword evidence="3" id="KW-1185">Reference proteome</keyword>
<proteinExistence type="predicted"/>
<comment type="caution">
    <text evidence="2">The sequence shown here is derived from an EMBL/GenBank/DDBJ whole genome shotgun (WGS) entry which is preliminary data.</text>
</comment>
<organism evidence="2 3">
    <name type="scientific">Pisum sativum</name>
    <name type="common">Garden pea</name>
    <name type="synonym">Lathyrus oleraceus</name>
    <dbReference type="NCBI Taxonomy" id="3888"/>
    <lineage>
        <taxon>Eukaryota</taxon>
        <taxon>Viridiplantae</taxon>
        <taxon>Streptophyta</taxon>
        <taxon>Embryophyta</taxon>
        <taxon>Tracheophyta</taxon>
        <taxon>Spermatophyta</taxon>
        <taxon>Magnoliopsida</taxon>
        <taxon>eudicotyledons</taxon>
        <taxon>Gunneridae</taxon>
        <taxon>Pentapetalae</taxon>
        <taxon>rosids</taxon>
        <taxon>fabids</taxon>
        <taxon>Fabales</taxon>
        <taxon>Fabaceae</taxon>
        <taxon>Papilionoideae</taxon>
        <taxon>50 kb inversion clade</taxon>
        <taxon>NPAAA clade</taxon>
        <taxon>Hologalegina</taxon>
        <taxon>IRL clade</taxon>
        <taxon>Fabeae</taxon>
        <taxon>Lathyrus</taxon>
    </lineage>
</organism>
<dbReference type="AlphaFoldDB" id="A0A9D5A9R4"/>
<evidence type="ECO:0000313" key="2">
    <source>
        <dbReference type="EMBL" id="KAI5397730.1"/>
    </source>
</evidence>
<accession>A0A9D5A9R4</accession>
<dbReference type="Proteomes" id="UP001058974">
    <property type="component" value="Chromosome 6"/>
</dbReference>
<protein>
    <submittedName>
        <fullName evidence="2">Uncharacterized protein</fullName>
    </submittedName>
</protein>
<feature type="region of interest" description="Disordered" evidence="1">
    <location>
        <begin position="158"/>
        <end position="177"/>
    </location>
</feature>
<evidence type="ECO:0000256" key="1">
    <source>
        <dbReference type="SAM" id="MobiDB-lite"/>
    </source>
</evidence>
<sequence>MNEWNLLGIMGKSEHRRMPNVLGSKERKISHRIEENSHAEDFEGNSDDEEITFIIKRFQNLARKNKRFSSESSGFRGSGFREKKDDHKVFFNCKKPSHFIIECPGLQKDKPKKGSFHKDNFKNRFKKSLMKTWDELDNEEDTENCEEKVNLALMALTSSEAEPESDFGSKSEEEDKV</sequence>
<evidence type="ECO:0000313" key="3">
    <source>
        <dbReference type="Proteomes" id="UP001058974"/>
    </source>
</evidence>
<dbReference type="EMBL" id="JAMSHJ010000006">
    <property type="protein sequence ID" value="KAI5397730.1"/>
    <property type="molecule type" value="Genomic_DNA"/>
</dbReference>
<name>A0A9D5A9R4_PEA</name>
<feature type="compositionally biased region" description="Basic and acidic residues" evidence="1">
    <location>
        <begin position="167"/>
        <end position="177"/>
    </location>
</feature>
<gene>
    <name evidence="2" type="ORF">KIW84_063520</name>
</gene>
<dbReference type="Gramene" id="Psat06G0352000-T1">
    <property type="protein sequence ID" value="KAI5397730.1"/>
    <property type="gene ID" value="KIW84_063520"/>
</dbReference>